<dbReference type="Proteomes" id="UP000194161">
    <property type="component" value="Chromosome"/>
</dbReference>
<sequence length="313" mass="33319">MSDSVNPDTCGDIRIAGQPPSVVLNNQGVDQYSLPLPAGNVETAQRFLEGLGGDAMGMGRTLSSIGVNAPALRAQYKREIEGMVAELERRLKAGEPKESVARWASAERNRIVGHMRAVNNFATRGMYTIRDWGEYGIGGRTWPNIERRYEEKHKLTGEAIHDKIINGARKSNEGVNKAAMRGASFLKHGGRVVLVVGINMTAARIWKASDEEMPRVLSEELGGYVGGGLGAGMAATGCIIFGVASAGWGLLACGVVGGLAGGIAGSYAAEAAADGIFYTDADKQSANHAQVQVSIEIPAHRLYRTIPDTLCHR</sequence>
<keyword evidence="2" id="KW-1185">Reference proteome</keyword>
<gene>
    <name evidence="1" type="ORF">CAL15_11410</name>
</gene>
<accession>A0A1W6ZCR4</accession>
<dbReference type="RefSeq" id="WP_086078696.1">
    <property type="nucleotide sequence ID" value="NZ_CP021111.1"/>
</dbReference>
<proteinExistence type="predicted"/>
<organism evidence="1 2">
    <name type="scientific">Bordetella genomosp. 13</name>
    <dbReference type="NCBI Taxonomy" id="463040"/>
    <lineage>
        <taxon>Bacteria</taxon>
        <taxon>Pseudomonadati</taxon>
        <taxon>Pseudomonadota</taxon>
        <taxon>Betaproteobacteria</taxon>
        <taxon>Burkholderiales</taxon>
        <taxon>Alcaligenaceae</taxon>
        <taxon>Bordetella</taxon>
    </lineage>
</organism>
<name>A0A1W6ZCR4_9BORD</name>
<evidence type="ECO:0000313" key="2">
    <source>
        <dbReference type="Proteomes" id="UP000194161"/>
    </source>
</evidence>
<dbReference type="EMBL" id="CP021111">
    <property type="protein sequence ID" value="ARP94930.1"/>
    <property type="molecule type" value="Genomic_DNA"/>
</dbReference>
<protein>
    <submittedName>
        <fullName evidence="1">Uncharacterized protein</fullName>
    </submittedName>
</protein>
<dbReference type="AlphaFoldDB" id="A0A1W6ZCR4"/>
<dbReference type="OrthoDB" id="9182353at2"/>
<evidence type="ECO:0000313" key="1">
    <source>
        <dbReference type="EMBL" id="ARP94930.1"/>
    </source>
</evidence>
<reference evidence="1 2" key="1">
    <citation type="submission" date="2017-05" db="EMBL/GenBank/DDBJ databases">
        <title>Complete and WGS of Bordetella genogroups.</title>
        <authorList>
            <person name="Spilker T."/>
            <person name="LiPuma J."/>
        </authorList>
    </citation>
    <scope>NUCLEOTIDE SEQUENCE [LARGE SCALE GENOMIC DNA]</scope>
    <source>
        <strain evidence="1 2">AU7206</strain>
    </source>
</reference>
<dbReference type="KEGG" id="bgm:CAL15_11410"/>